<sequence length="218" mass="23170">MLFKAIQLTLFSAFAVASPIASNSLILGRATGAETIVGGISSALTDCSTAPFPAECATLAQAAKGIAIACGSGEFTAGEIGAMIALMSFESVNFQYNINHTPGRPGQGTKNMQMAKYNLQYAQSIPALKEPLAKITTATTVDGLSDDKLNDIRALVLVDEYTWGSTPWFLKTFCDDARKSLRTGTVQGWQAYMTCVGVDPTDPARLAYWTKAKASMGF</sequence>
<evidence type="ECO:0000313" key="2">
    <source>
        <dbReference type="EMBL" id="ATZ57635.1"/>
    </source>
</evidence>
<evidence type="ECO:0000256" key="1">
    <source>
        <dbReference type="SAM" id="SignalP"/>
    </source>
</evidence>
<protein>
    <submittedName>
        <fullName evidence="2">Uncharacterized protein</fullName>
    </submittedName>
</protein>
<keyword evidence="3" id="KW-1185">Reference proteome</keyword>
<reference evidence="2 3" key="1">
    <citation type="journal article" date="2011" name="PLoS Genet.">
        <title>Genomic analysis of the necrotrophic fungal pathogens Sclerotinia sclerotiorum and Botrytis cinerea.</title>
        <authorList>
            <person name="Amselem J."/>
            <person name="Cuomo C.A."/>
            <person name="van Kan J.A."/>
            <person name="Viaud M."/>
            <person name="Benito E.P."/>
            <person name="Couloux A."/>
            <person name="Coutinho P.M."/>
            <person name="de Vries R.P."/>
            <person name="Dyer P.S."/>
            <person name="Fillinger S."/>
            <person name="Fournier E."/>
            <person name="Gout L."/>
            <person name="Hahn M."/>
            <person name="Kohn L."/>
            <person name="Lapalu N."/>
            <person name="Plummer K.M."/>
            <person name="Pradier J.M."/>
            <person name="Quevillon E."/>
            <person name="Sharon A."/>
            <person name="Simon A."/>
            <person name="ten Have A."/>
            <person name="Tudzynski B."/>
            <person name="Tudzynski P."/>
            <person name="Wincker P."/>
            <person name="Andrew M."/>
            <person name="Anthouard V."/>
            <person name="Beever R.E."/>
            <person name="Beffa R."/>
            <person name="Benoit I."/>
            <person name="Bouzid O."/>
            <person name="Brault B."/>
            <person name="Chen Z."/>
            <person name="Choquer M."/>
            <person name="Collemare J."/>
            <person name="Cotton P."/>
            <person name="Danchin E.G."/>
            <person name="Da Silva C."/>
            <person name="Gautier A."/>
            <person name="Giraud C."/>
            <person name="Giraud T."/>
            <person name="Gonzalez C."/>
            <person name="Grossetete S."/>
            <person name="Guldener U."/>
            <person name="Henrissat B."/>
            <person name="Howlett B.J."/>
            <person name="Kodira C."/>
            <person name="Kretschmer M."/>
            <person name="Lappartient A."/>
            <person name="Leroch M."/>
            <person name="Levis C."/>
            <person name="Mauceli E."/>
            <person name="Neuveglise C."/>
            <person name="Oeser B."/>
            <person name="Pearson M."/>
            <person name="Poulain J."/>
            <person name="Poussereau N."/>
            <person name="Quesneville H."/>
            <person name="Rascle C."/>
            <person name="Schumacher J."/>
            <person name="Segurens B."/>
            <person name="Sexton A."/>
            <person name="Silva E."/>
            <person name="Sirven C."/>
            <person name="Soanes D.M."/>
            <person name="Talbot N.J."/>
            <person name="Templeton M."/>
            <person name="Yandava C."/>
            <person name="Yarden O."/>
            <person name="Zeng Q."/>
            <person name="Rollins J.A."/>
            <person name="Lebrun M.H."/>
            <person name="Dickman M."/>
        </authorList>
    </citation>
    <scope>NUCLEOTIDE SEQUENCE [LARGE SCALE GENOMIC DNA]</scope>
    <source>
        <strain evidence="2 3">B05.10</strain>
    </source>
</reference>
<dbReference type="RefSeq" id="XP_001549520.2">
    <property type="nucleotide sequence ID" value="XM_001549470.2"/>
</dbReference>
<dbReference type="KEGG" id="bfu:BCIN_15g01910"/>
<dbReference type="OrthoDB" id="2349272at2759"/>
<keyword evidence="1" id="KW-0732">Signal</keyword>
<proteinExistence type="predicted"/>
<feature type="signal peptide" evidence="1">
    <location>
        <begin position="1"/>
        <end position="17"/>
    </location>
</feature>
<dbReference type="VEuPathDB" id="FungiDB:Bcin15g01910"/>
<reference evidence="2 3" key="2">
    <citation type="journal article" date="2012" name="Eukaryot. Cell">
        <title>Genome update of Botrytis cinerea strains B05.10 and T4.</title>
        <authorList>
            <person name="Staats M."/>
            <person name="van Kan J.A."/>
        </authorList>
    </citation>
    <scope>NUCLEOTIDE SEQUENCE [LARGE SCALE GENOMIC DNA]</scope>
    <source>
        <strain evidence="2 3">B05.10</strain>
    </source>
</reference>
<dbReference type="Proteomes" id="UP000001798">
    <property type="component" value="Chromosome 15"/>
</dbReference>
<dbReference type="AlphaFoldDB" id="A0A384K481"/>
<gene>
    <name evidence="2" type="ORF">BCIN_15g01910</name>
</gene>
<accession>A0A384K481</accession>
<feature type="chain" id="PRO_5016615889" evidence="1">
    <location>
        <begin position="18"/>
        <end position="218"/>
    </location>
</feature>
<evidence type="ECO:0000313" key="3">
    <source>
        <dbReference type="Proteomes" id="UP000001798"/>
    </source>
</evidence>
<organism evidence="2 3">
    <name type="scientific">Botryotinia fuckeliana (strain B05.10)</name>
    <name type="common">Noble rot fungus</name>
    <name type="synonym">Botrytis cinerea</name>
    <dbReference type="NCBI Taxonomy" id="332648"/>
    <lineage>
        <taxon>Eukaryota</taxon>
        <taxon>Fungi</taxon>
        <taxon>Dikarya</taxon>
        <taxon>Ascomycota</taxon>
        <taxon>Pezizomycotina</taxon>
        <taxon>Leotiomycetes</taxon>
        <taxon>Helotiales</taxon>
        <taxon>Sclerotiniaceae</taxon>
        <taxon>Botrytis</taxon>
    </lineage>
</organism>
<name>A0A384K481_BOTFB</name>
<reference evidence="2 3" key="3">
    <citation type="journal article" date="2017" name="Mol. Plant Pathol.">
        <title>A gapless genome sequence of the fungus Botrytis cinerea.</title>
        <authorList>
            <person name="Van Kan J.A."/>
            <person name="Stassen J.H."/>
            <person name="Mosbach A."/>
            <person name="Van Der Lee T.A."/>
            <person name="Faino L."/>
            <person name="Farmer A.D."/>
            <person name="Papasotiriou D.G."/>
            <person name="Zhou S."/>
            <person name="Seidl M.F."/>
            <person name="Cottam E."/>
            <person name="Edel D."/>
            <person name="Hahn M."/>
            <person name="Schwartz D.C."/>
            <person name="Dietrich R.A."/>
            <person name="Widdison S."/>
            <person name="Scalliet G."/>
        </authorList>
    </citation>
    <scope>NUCLEOTIDE SEQUENCE [LARGE SCALE GENOMIC DNA]</scope>
    <source>
        <strain evidence="2 3">B05.10</strain>
    </source>
</reference>
<dbReference type="GeneID" id="5430015"/>
<dbReference type="EMBL" id="CP009819">
    <property type="protein sequence ID" value="ATZ57635.1"/>
    <property type="molecule type" value="Genomic_DNA"/>
</dbReference>